<dbReference type="PROSITE" id="PS52029">
    <property type="entry name" value="LD_TPASE"/>
    <property type="match status" value="1"/>
</dbReference>
<dbReference type="InterPro" id="IPR036365">
    <property type="entry name" value="PGBD-like_sf"/>
</dbReference>
<feature type="domain" description="L,D-TPase catalytic" evidence="9">
    <location>
        <begin position="191"/>
        <end position="324"/>
    </location>
</feature>
<dbReference type="Gene3D" id="1.10.101.10">
    <property type="entry name" value="PGBD-like superfamily/PGBD"/>
    <property type="match status" value="1"/>
</dbReference>
<evidence type="ECO:0000256" key="4">
    <source>
        <dbReference type="ARBA" id="ARBA00022960"/>
    </source>
</evidence>
<evidence type="ECO:0000256" key="3">
    <source>
        <dbReference type="ARBA" id="ARBA00022679"/>
    </source>
</evidence>
<name>A0ABT1LBY0_9HYPH</name>
<dbReference type="Pfam" id="PF01471">
    <property type="entry name" value="PG_binding_1"/>
    <property type="match status" value="1"/>
</dbReference>
<dbReference type="InterPro" id="IPR002477">
    <property type="entry name" value="Peptidoglycan-bd-like"/>
</dbReference>
<proteinExistence type="inferred from homology"/>
<dbReference type="Gene3D" id="2.40.440.10">
    <property type="entry name" value="L,D-transpeptidase catalytic domain-like"/>
    <property type="match status" value="1"/>
</dbReference>
<reference evidence="10 11" key="1">
    <citation type="submission" date="2022-07" db="EMBL/GenBank/DDBJ databases">
        <authorList>
            <person name="Li W.-J."/>
            <person name="Deng Q.-Q."/>
        </authorList>
    </citation>
    <scope>NUCLEOTIDE SEQUENCE [LARGE SCALE GENOMIC DNA]</scope>
    <source>
        <strain evidence="10 11">SYSU M60028</strain>
    </source>
</reference>
<feature type="active site" description="Nucleophile" evidence="7">
    <location>
        <position position="300"/>
    </location>
</feature>
<keyword evidence="6 7" id="KW-0961">Cell wall biogenesis/degradation</keyword>
<comment type="similarity">
    <text evidence="2">Belongs to the YkuD family.</text>
</comment>
<accession>A0ABT1LBY0</accession>
<comment type="pathway">
    <text evidence="1 7">Cell wall biogenesis; peptidoglycan biosynthesis.</text>
</comment>
<evidence type="ECO:0000256" key="8">
    <source>
        <dbReference type="SAM" id="SignalP"/>
    </source>
</evidence>
<dbReference type="PANTHER" id="PTHR30582:SF30">
    <property type="entry name" value="BLR4375 PROTEIN"/>
    <property type="match status" value="1"/>
</dbReference>
<comment type="caution">
    <text evidence="10">The sequence shown here is derived from an EMBL/GenBank/DDBJ whole genome shotgun (WGS) entry which is preliminary data.</text>
</comment>
<dbReference type="RefSeq" id="WP_254740642.1">
    <property type="nucleotide sequence ID" value="NZ_JANCLU010000006.1"/>
</dbReference>
<dbReference type="SUPFAM" id="SSF141523">
    <property type="entry name" value="L,D-transpeptidase catalytic domain-like"/>
    <property type="match status" value="1"/>
</dbReference>
<feature type="chain" id="PRO_5045172661" evidence="8">
    <location>
        <begin position="25"/>
        <end position="332"/>
    </location>
</feature>
<dbReference type="InterPro" id="IPR005490">
    <property type="entry name" value="LD_TPept_cat_dom"/>
</dbReference>
<dbReference type="SUPFAM" id="SSF47090">
    <property type="entry name" value="PGBD-like"/>
    <property type="match status" value="1"/>
</dbReference>
<evidence type="ECO:0000259" key="9">
    <source>
        <dbReference type="PROSITE" id="PS52029"/>
    </source>
</evidence>
<dbReference type="PANTHER" id="PTHR30582">
    <property type="entry name" value="L,D-TRANSPEPTIDASE"/>
    <property type="match status" value="1"/>
</dbReference>
<evidence type="ECO:0000256" key="5">
    <source>
        <dbReference type="ARBA" id="ARBA00022984"/>
    </source>
</evidence>
<evidence type="ECO:0000313" key="10">
    <source>
        <dbReference type="EMBL" id="MCP8938576.1"/>
    </source>
</evidence>
<dbReference type="InterPro" id="IPR038063">
    <property type="entry name" value="Transpep_catalytic_dom"/>
</dbReference>
<protein>
    <submittedName>
        <fullName evidence="10">L,D-transpeptidase</fullName>
    </submittedName>
</protein>
<feature type="active site" description="Proton donor/acceptor" evidence="7">
    <location>
        <position position="284"/>
    </location>
</feature>
<evidence type="ECO:0000256" key="6">
    <source>
        <dbReference type="ARBA" id="ARBA00023316"/>
    </source>
</evidence>
<keyword evidence="8" id="KW-0732">Signal</keyword>
<dbReference type="EMBL" id="JANCLU010000006">
    <property type="protein sequence ID" value="MCP8938576.1"/>
    <property type="molecule type" value="Genomic_DNA"/>
</dbReference>
<sequence>MRPTVRTAAGLLAVCLLASAPAVAAGLKPQDIETAARPGRTKGWDPALVRVQVVLDRLRYGPGVIDGHGGDNLDAAIASFQRARGLRESGRLDRATYDAIVAATDRPILTSYEVTQADVKGPFVKRIPPGLEGMAKLKRVGYRSAREELAERFHIDERLLAALNPGARFDKAGVTLTVPDVARDKLTLKGSRVEVLKGEKRVRLLDETGQVAAEFPASVGSEQKPAPSGEFVVKAVVPNPSYTYNPEFKFKGVKATKPFEVPPGPNGPVGAVWIDLSADTYGIHGVADPARIGRAFSNGCVRLTNWDALDLAAMVSKGTPVAFIEPMATSAR</sequence>
<keyword evidence="4 7" id="KW-0133">Cell shape</keyword>
<evidence type="ECO:0000256" key="7">
    <source>
        <dbReference type="PROSITE-ProRule" id="PRU01373"/>
    </source>
</evidence>
<dbReference type="Proteomes" id="UP001205890">
    <property type="component" value="Unassembled WGS sequence"/>
</dbReference>
<dbReference type="InterPro" id="IPR050979">
    <property type="entry name" value="LD-transpeptidase"/>
</dbReference>
<keyword evidence="11" id="KW-1185">Reference proteome</keyword>
<feature type="signal peptide" evidence="8">
    <location>
        <begin position="1"/>
        <end position="24"/>
    </location>
</feature>
<evidence type="ECO:0000256" key="1">
    <source>
        <dbReference type="ARBA" id="ARBA00004752"/>
    </source>
</evidence>
<dbReference type="InterPro" id="IPR036366">
    <property type="entry name" value="PGBDSf"/>
</dbReference>
<evidence type="ECO:0000256" key="2">
    <source>
        <dbReference type="ARBA" id="ARBA00005992"/>
    </source>
</evidence>
<dbReference type="CDD" id="cd16913">
    <property type="entry name" value="YkuD_like"/>
    <property type="match status" value="1"/>
</dbReference>
<organism evidence="10 11">
    <name type="scientific">Alsobacter ponti</name>
    <dbReference type="NCBI Taxonomy" id="2962936"/>
    <lineage>
        <taxon>Bacteria</taxon>
        <taxon>Pseudomonadati</taxon>
        <taxon>Pseudomonadota</taxon>
        <taxon>Alphaproteobacteria</taxon>
        <taxon>Hyphomicrobiales</taxon>
        <taxon>Alsobacteraceae</taxon>
        <taxon>Alsobacter</taxon>
    </lineage>
</organism>
<evidence type="ECO:0000313" key="11">
    <source>
        <dbReference type="Proteomes" id="UP001205890"/>
    </source>
</evidence>
<gene>
    <name evidence="10" type="ORF">NK718_08620</name>
</gene>
<keyword evidence="5 7" id="KW-0573">Peptidoglycan synthesis</keyword>
<dbReference type="Pfam" id="PF03734">
    <property type="entry name" value="YkuD"/>
    <property type="match status" value="1"/>
</dbReference>
<keyword evidence="3" id="KW-0808">Transferase</keyword>